<evidence type="ECO:0000256" key="2">
    <source>
        <dbReference type="ARBA" id="ARBA00022475"/>
    </source>
</evidence>
<dbReference type="GO" id="GO:0008961">
    <property type="term" value="F:phosphatidylglycerol-prolipoprotein diacylglyceryl transferase activity"/>
    <property type="evidence" value="ECO:0007669"/>
    <property type="project" value="UniProtKB-UniRule"/>
</dbReference>
<dbReference type="Proteomes" id="UP000602124">
    <property type="component" value="Unassembled WGS sequence"/>
</dbReference>
<comment type="function">
    <text evidence="7">Catalyzes the transfer of the diacylglyceryl group from phosphatidylglycerol to the sulfhydryl group of the N-terminal cysteine of a prolipoprotein, the first step in the formation of mature lipoproteins.</text>
</comment>
<keyword evidence="9" id="KW-1185">Reference proteome</keyword>
<keyword evidence="5 7" id="KW-1133">Transmembrane helix</keyword>
<comment type="caution">
    <text evidence="8">The sequence shown here is derived from an EMBL/GenBank/DDBJ whole genome shotgun (WGS) entry which is preliminary data.</text>
</comment>
<dbReference type="NCBIfam" id="TIGR00544">
    <property type="entry name" value="lgt"/>
    <property type="match status" value="1"/>
</dbReference>
<keyword evidence="3 7" id="KW-0808">Transferase</keyword>
<feature type="transmembrane region" description="Helical" evidence="7">
    <location>
        <begin position="241"/>
        <end position="260"/>
    </location>
</feature>
<dbReference type="InterPro" id="IPR001640">
    <property type="entry name" value="Lgt"/>
</dbReference>
<evidence type="ECO:0000256" key="7">
    <source>
        <dbReference type="HAMAP-Rule" id="MF_01147"/>
    </source>
</evidence>
<comment type="catalytic activity">
    <reaction evidence="7">
        <text>L-cysteinyl-[prolipoprotein] + a 1,2-diacyl-sn-glycero-3-phospho-(1'-sn-glycerol) = an S-1,2-diacyl-sn-glyceryl-L-cysteinyl-[prolipoprotein] + sn-glycerol 1-phosphate + H(+)</text>
        <dbReference type="Rhea" id="RHEA:56712"/>
        <dbReference type="Rhea" id="RHEA-COMP:14679"/>
        <dbReference type="Rhea" id="RHEA-COMP:14680"/>
        <dbReference type="ChEBI" id="CHEBI:15378"/>
        <dbReference type="ChEBI" id="CHEBI:29950"/>
        <dbReference type="ChEBI" id="CHEBI:57685"/>
        <dbReference type="ChEBI" id="CHEBI:64716"/>
        <dbReference type="ChEBI" id="CHEBI:140658"/>
        <dbReference type="EC" id="2.5.1.145"/>
    </reaction>
</comment>
<proteinExistence type="inferred from homology"/>
<dbReference type="EC" id="2.5.1.145" evidence="7"/>
<feature type="transmembrane region" description="Helical" evidence="7">
    <location>
        <begin position="187"/>
        <end position="207"/>
    </location>
</feature>
<keyword evidence="4 7" id="KW-0812">Transmembrane</keyword>
<gene>
    <name evidence="7" type="primary">lgt</name>
    <name evidence="8" type="ORF">JEQ47_01790</name>
</gene>
<evidence type="ECO:0000313" key="9">
    <source>
        <dbReference type="Proteomes" id="UP000602124"/>
    </source>
</evidence>
<keyword evidence="6 7" id="KW-0472">Membrane</keyword>
<evidence type="ECO:0000256" key="1">
    <source>
        <dbReference type="ARBA" id="ARBA00007150"/>
    </source>
</evidence>
<feature type="transmembrane region" description="Helical" evidence="7">
    <location>
        <begin position="158"/>
        <end position="175"/>
    </location>
</feature>
<comment type="pathway">
    <text evidence="7">Protein modification; lipoprotein biosynthesis (diacylglyceryl transfer).</text>
</comment>
<name>A0A934IWE0_9HYPH</name>
<comment type="subcellular location">
    <subcellularLocation>
        <location evidence="7">Cell membrane</location>
        <topology evidence="7">Multi-pass membrane protein</topology>
    </subcellularLocation>
</comment>
<dbReference type="Pfam" id="PF01790">
    <property type="entry name" value="LGT"/>
    <property type="match status" value="1"/>
</dbReference>
<keyword evidence="2 7" id="KW-1003">Cell membrane</keyword>
<evidence type="ECO:0000256" key="4">
    <source>
        <dbReference type="ARBA" id="ARBA00022692"/>
    </source>
</evidence>
<feature type="transmembrane region" description="Helical" evidence="7">
    <location>
        <begin position="119"/>
        <end position="138"/>
    </location>
</feature>
<accession>A0A934IWE0</accession>
<feature type="binding site" evidence="7">
    <location>
        <position position="202"/>
    </location>
    <ligand>
        <name>a 1,2-diacyl-sn-glycero-3-phospho-(1'-sn-glycerol)</name>
        <dbReference type="ChEBI" id="CHEBI:64716"/>
    </ligand>
</feature>
<dbReference type="HAMAP" id="MF_01147">
    <property type="entry name" value="Lgt"/>
    <property type="match status" value="1"/>
</dbReference>
<feature type="transmembrane region" description="Helical" evidence="7">
    <location>
        <begin position="78"/>
        <end position="98"/>
    </location>
</feature>
<evidence type="ECO:0000313" key="8">
    <source>
        <dbReference type="EMBL" id="MBJ3783440.1"/>
    </source>
</evidence>
<dbReference type="PANTHER" id="PTHR30589">
    <property type="entry name" value="PROLIPOPROTEIN DIACYLGLYCERYL TRANSFERASE"/>
    <property type="match status" value="1"/>
</dbReference>
<evidence type="ECO:0000256" key="5">
    <source>
        <dbReference type="ARBA" id="ARBA00022989"/>
    </source>
</evidence>
<dbReference type="EMBL" id="JAEKMH010000001">
    <property type="protein sequence ID" value="MBJ3783440.1"/>
    <property type="molecule type" value="Genomic_DNA"/>
</dbReference>
<evidence type="ECO:0000256" key="6">
    <source>
        <dbReference type="ARBA" id="ARBA00023136"/>
    </source>
</evidence>
<dbReference type="PANTHER" id="PTHR30589:SF0">
    <property type="entry name" value="PHOSPHATIDYLGLYCEROL--PROLIPOPROTEIN DIACYLGLYCERYL TRANSFERASE"/>
    <property type="match status" value="1"/>
</dbReference>
<organism evidence="8 9">
    <name type="scientific">Devosia sediminis</name>
    <dbReference type="NCBI Taxonomy" id="2798801"/>
    <lineage>
        <taxon>Bacteria</taxon>
        <taxon>Pseudomonadati</taxon>
        <taxon>Pseudomonadota</taxon>
        <taxon>Alphaproteobacteria</taxon>
        <taxon>Hyphomicrobiales</taxon>
        <taxon>Devosiaceae</taxon>
        <taxon>Devosia</taxon>
    </lineage>
</organism>
<dbReference type="PROSITE" id="PS01311">
    <property type="entry name" value="LGT"/>
    <property type="match status" value="1"/>
</dbReference>
<feature type="transmembrane region" description="Helical" evidence="7">
    <location>
        <begin position="267"/>
        <end position="286"/>
    </location>
</feature>
<dbReference type="GO" id="GO:0005886">
    <property type="term" value="C:plasma membrane"/>
    <property type="evidence" value="ECO:0007669"/>
    <property type="project" value="UniProtKB-SubCell"/>
</dbReference>
<reference evidence="8" key="1">
    <citation type="submission" date="2020-12" db="EMBL/GenBank/DDBJ databases">
        <title>Devosia sp. MSA67 isolated from Mo River.</title>
        <authorList>
            <person name="Ma F."/>
            <person name="Zi Z."/>
        </authorList>
    </citation>
    <scope>NUCLEOTIDE SEQUENCE</scope>
    <source>
        <strain evidence="8">MSA67</strain>
    </source>
</reference>
<evidence type="ECO:0000256" key="3">
    <source>
        <dbReference type="ARBA" id="ARBA00022679"/>
    </source>
</evidence>
<protein>
    <recommendedName>
        <fullName evidence="7">Phosphatidylglycerol--prolipoprotein diacylglyceryl transferase</fullName>
        <ecNumber evidence="7">2.5.1.145</ecNumber>
    </recommendedName>
</protein>
<dbReference type="GO" id="GO:0042158">
    <property type="term" value="P:lipoprotein biosynthetic process"/>
    <property type="evidence" value="ECO:0007669"/>
    <property type="project" value="UniProtKB-UniRule"/>
</dbReference>
<sequence>MPTAPSISRYTAPKTRHREVEPAQAWGESLEPAAPSCYGSHIAAALGRHIRSTPGVTRLPFPDIDPIAFAIGPFAVRWYALAYLFGVLLGAAYGYLLLANQRLWHKGTPPFPAKDIWDFAFWAMLSIVIGGRAGYVLFYNLPYYLANPGQIINTLDGGMSYHGGMLGLMLAAILFTRSKGGNWLSSLDLIAAVATIGIFLGRIANFINSELYGAPTTAPWGVIFPTDPLQVARHPSQLYEAALEGLLLFLVIRVATHVLYALRKPGLVAGIFAVGYSLSRIAVEFVRLPDAHIGYLYGGWLTQGQLLSVPILLGGIVLIIYAASRRENPLRP</sequence>
<comment type="similarity">
    <text evidence="1 7">Belongs to the Lgt family.</text>
</comment>
<dbReference type="AlphaFoldDB" id="A0A934IWE0"/>
<feature type="transmembrane region" description="Helical" evidence="7">
    <location>
        <begin position="306"/>
        <end position="324"/>
    </location>
</feature>